<reference evidence="2 3" key="1">
    <citation type="journal article" date="2015" name="Nature">
        <title>rRNA introns, odd ribosomes, and small enigmatic genomes across a large radiation of phyla.</title>
        <authorList>
            <person name="Brown C.T."/>
            <person name="Hug L.A."/>
            <person name="Thomas B.C."/>
            <person name="Sharon I."/>
            <person name="Castelle C.J."/>
            <person name="Singh A."/>
            <person name="Wilkins M.J."/>
            <person name="Williams K.H."/>
            <person name="Banfield J.F."/>
        </authorList>
    </citation>
    <scope>NUCLEOTIDE SEQUENCE [LARGE SCALE GENOMIC DNA]</scope>
</reference>
<evidence type="ECO:0000313" key="3">
    <source>
        <dbReference type="Proteomes" id="UP000034235"/>
    </source>
</evidence>
<keyword evidence="1" id="KW-0812">Transmembrane</keyword>
<keyword evidence="1" id="KW-0472">Membrane</keyword>
<dbReference type="Proteomes" id="UP000034235">
    <property type="component" value="Unassembled WGS sequence"/>
</dbReference>
<feature type="transmembrane region" description="Helical" evidence="1">
    <location>
        <begin position="86"/>
        <end position="105"/>
    </location>
</feature>
<gene>
    <name evidence="2" type="ORF">US86_C0002G0109</name>
</gene>
<protein>
    <submittedName>
        <fullName evidence="2">Uncharacterized protein</fullName>
    </submittedName>
</protein>
<sequence length="111" mass="11671">MVEKEQKQEILPSPSRLYLRRKGRLRFMLPWILIGGGILGMASGVAAVVVGGSEIVGKSNIAIGVPSATSARPDVLGVDNSQSEKLVWIGVAASAVGLGLMVKGCDKLKDR</sequence>
<comment type="caution">
    <text evidence="2">The sequence shown here is derived from an EMBL/GenBank/DDBJ whole genome shotgun (WGS) entry which is preliminary data.</text>
</comment>
<proteinExistence type="predicted"/>
<feature type="transmembrane region" description="Helical" evidence="1">
    <location>
        <begin position="27"/>
        <end position="50"/>
    </location>
</feature>
<accession>A0A0G0JJG8</accession>
<organism evidence="2 3">
    <name type="scientific">Candidatus Daviesbacteria bacterium GW2011_GWA2_38_24</name>
    <dbReference type="NCBI Taxonomy" id="1618422"/>
    <lineage>
        <taxon>Bacteria</taxon>
        <taxon>Candidatus Daviesiibacteriota</taxon>
    </lineage>
</organism>
<evidence type="ECO:0000256" key="1">
    <source>
        <dbReference type="SAM" id="Phobius"/>
    </source>
</evidence>
<keyword evidence="1" id="KW-1133">Transmembrane helix</keyword>
<dbReference type="AlphaFoldDB" id="A0A0G0JJG8"/>
<dbReference type="EMBL" id="LBUP01000002">
    <property type="protein sequence ID" value="KKQ66992.1"/>
    <property type="molecule type" value="Genomic_DNA"/>
</dbReference>
<evidence type="ECO:0000313" key="2">
    <source>
        <dbReference type="EMBL" id="KKQ66992.1"/>
    </source>
</evidence>
<name>A0A0G0JJG8_9BACT</name>